<dbReference type="Pfam" id="PF24190">
    <property type="entry name" value="OB_RNR_2nd"/>
    <property type="match status" value="1"/>
</dbReference>
<evidence type="ECO:0000259" key="2">
    <source>
        <dbReference type="SMART" id="SM00955"/>
    </source>
</evidence>
<dbReference type="InterPro" id="IPR001900">
    <property type="entry name" value="RNase_II/R"/>
</dbReference>
<dbReference type="Pfam" id="PF00773">
    <property type="entry name" value="RNB"/>
    <property type="match status" value="1"/>
</dbReference>
<dbReference type="InterPro" id="IPR022966">
    <property type="entry name" value="RNase_II/R_CS"/>
</dbReference>
<keyword evidence="1" id="KW-0269">Exonuclease</keyword>
<dbReference type="GO" id="GO:0003723">
    <property type="term" value="F:RNA binding"/>
    <property type="evidence" value="ECO:0007669"/>
    <property type="project" value="InterPro"/>
</dbReference>
<dbReference type="InterPro" id="IPR057293">
    <property type="entry name" value="RNR_OB2"/>
</dbReference>
<keyword evidence="1" id="KW-0540">Nuclease</keyword>
<evidence type="ECO:0000313" key="3">
    <source>
        <dbReference type="EMBL" id="ABS51696.1"/>
    </source>
</evidence>
<dbReference type="eggNOG" id="COG0557">
    <property type="taxonomic scope" value="Bacteria"/>
</dbReference>
<dbReference type="STRING" id="360107.CHAB381_0372"/>
<dbReference type="GO" id="GO:0004527">
    <property type="term" value="F:exonuclease activity"/>
    <property type="evidence" value="ECO:0007669"/>
    <property type="project" value="UniProtKB-KW"/>
</dbReference>
<dbReference type="Pfam" id="PF22896">
    <property type="entry name" value="OB_RNR_1st"/>
    <property type="match status" value="1"/>
</dbReference>
<dbReference type="EMBL" id="CP000776">
    <property type="protein sequence ID" value="ABS51696.1"/>
    <property type="molecule type" value="Genomic_DNA"/>
</dbReference>
<sequence length="641" mass="73270">MKEFLKSFNIGVSKNSLSAKEQEITRNLLNVGAISEYKGKYYQNDGFVFGKLDISSNGTGYLSAFDDKFESDLIIENKHINGAHFGDTVLAKIISKKKARTHAKVLMCVFPAFATSVVYTKKFGREILGVNIKTEVATMLRATQKSLKALPEFTLLKIDNLKNEIVEVLGNLNDPLVDEKISLAIYNKNDIFSQECELQATSFGDEVDVKMYPNRLDLQDLAFCTIDPIDAKDFDDAIYFDEQKREIYVAIADVSEYVSEYSPIDKEAKFRGFSIYFPHKSIPMLPRNLSENICSLKPDVPRLAYVFKISLDESLNVKNEILNEAIICSKARFNYDEIDKILNDEKVPNKQFNWILSLNKICEKLREKRLEKGFDFRTKELRLTLDENGLIKSTRYENDTPSHKLVEDCMLLANKAAAARIKHGIFRNHGTADLKKINALLEDLAVLGIDAVYESDNAKMIKKIQVQADEIGIREMVDKLIIKAQKRAEYGEFSLGHFALGFKNYTHFTSPIRRYSDLLLHRFLKANAKKDTKFYNYLLLNIGEICENLNILEREADKVEFDFNDRKFARFAKENLGKIFRCYIDENTTQTIARLDDKLKGARIFIDNFTCDILTPVLVRLESSDIGTAKITGKVVKKQDV</sequence>
<dbReference type="GO" id="GO:0005829">
    <property type="term" value="C:cytosol"/>
    <property type="evidence" value="ECO:0007669"/>
    <property type="project" value="TreeGrafter"/>
</dbReference>
<dbReference type="Proteomes" id="UP000002407">
    <property type="component" value="Chromosome"/>
</dbReference>
<evidence type="ECO:0000313" key="4">
    <source>
        <dbReference type="Proteomes" id="UP000002407"/>
    </source>
</evidence>
<dbReference type="GO" id="GO:0006402">
    <property type="term" value="P:mRNA catabolic process"/>
    <property type="evidence" value="ECO:0007669"/>
    <property type="project" value="TreeGrafter"/>
</dbReference>
<dbReference type="InterPro" id="IPR054561">
    <property type="entry name" value="RNR_OB1_N"/>
</dbReference>
<dbReference type="PANTHER" id="PTHR23355">
    <property type="entry name" value="RIBONUCLEASE"/>
    <property type="match status" value="1"/>
</dbReference>
<dbReference type="PROSITE" id="PS01175">
    <property type="entry name" value="RIBONUCLEASE_II"/>
    <property type="match status" value="1"/>
</dbReference>
<keyword evidence="4" id="KW-1185">Reference proteome</keyword>
<name>A7I0D2_CAMHC</name>
<dbReference type="SMART" id="SM00955">
    <property type="entry name" value="RNB"/>
    <property type="match status" value="1"/>
</dbReference>
<dbReference type="KEGG" id="cha:CHAB381_0372"/>
<evidence type="ECO:0000256" key="1">
    <source>
        <dbReference type="ARBA" id="ARBA00022839"/>
    </source>
</evidence>
<dbReference type="OrthoDB" id="9764149at2"/>
<dbReference type="PANTHER" id="PTHR23355:SF9">
    <property type="entry name" value="DIS3-LIKE EXONUCLEASE 2"/>
    <property type="match status" value="1"/>
</dbReference>
<dbReference type="AlphaFoldDB" id="A7I0D2"/>
<dbReference type="GO" id="GO:0004540">
    <property type="term" value="F:RNA nuclease activity"/>
    <property type="evidence" value="ECO:0007669"/>
    <property type="project" value="InterPro"/>
</dbReference>
<organism evidence="3 4">
    <name type="scientific">Campylobacter hominis (strain ATCC BAA-381 / DSM 21671 / CCUG 45161 / LMG 19568 / NCTC 13146 / CH001A)</name>
    <dbReference type="NCBI Taxonomy" id="360107"/>
    <lineage>
        <taxon>Bacteria</taxon>
        <taxon>Pseudomonadati</taxon>
        <taxon>Campylobacterota</taxon>
        <taxon>Epsilonproteobacteria</taxon>
        <taxon>Campylobacterales</taxon>
        <taxon>Campylobacteraceae</taxon>
        <taxon>Campylobacter</taxon>
    </lineage>
</organism>
<gene>
    <name evidence="3" type="ordered locus">CHAB381_0372</name>
</gene>
<protein>
    <submittedName>
        <fullName evidence="3">Ribonuclease R</fullName>
    </submittedName>
</protein>
<dbReference type="RefSeq" id="WP_012108255.1">
    <property type="nucleotide sequence ID" value="NC_009714.1"/>
</dbReference>
<keyword evidence="1" id="KW-0378">Hydrolase</keyword>
<proteinExistence type="predicted"/>
<dbReference type="HOGENOM" id="CLU_002333_7_3_7"/>
<accession>A7I0D2</accession>
<dbReference type="SUPFAM" id="SSF50249">
    <property type="entry name" value="Nucleic acid-binding proteins"/>
    <property type="match status" value="2"/>
</dbReference>
<dbReference type="Gene3D" id="2.40.50.140">
    <property type="entry name" value="Nucleic acid-binding proteins"/>
    <property type="match status" value="1"/>
</dbReference>
<reference evidence="4" key="1">
    <citation type="submission" date="2007-07" db="EMBL/GenBank/DDBJ databases">
        <title>Complete genome sequence of Campylobacter hominis ATCC BAA-381, a commensal isolated from the human gastrointestinal tract.</title>
        <authorList>
            <person name="Fouts D.E."/>
            <person name="Mongodin E.F."/>
            <person name="Puiu D."/>
            <person name="Sebastian Y."/>
            <person name="Miller W.G."/>
            <person name="Mandrell R.E."/>
            <person name="Nelson K.E."/>
        </authorList>
    </citation>
    <scope>NUCLEOTIDE SEQUENCE [LARGE SCALE GENOMIC DNA]</scope>
    <source>
        <strain evidence="4">ATCC BAA-381 / LMG 19568 / NCTC 13146 / CH001A</strain>
    </source>
</reference>
<dbReference type="InterPro" id="IPR012340">
    <property type="entry name" value="NA-bd_OB-fold"/>
</dbReference>
<dbReference type="InterPro" id="IPR050180">
    <property type="entry name" value="RNR_Ribonuclease"/>
</dbReference>
<feature type="domain" description="RNB" evidence="2">
    <location>
        <begin position="215"/>
        <end position="530"/>
    </location>
</feature>